<comment type="similarity">
    <text evidence="1">Belongs to the SMP-30/CGR1 family.</text>
</comment>
<feature type="binding site" evidence="3">
    <location>
        <position position="100"/>
    </location>
    <ligand>
        <name>substrate</name>
    </ligand>
</feature>
<dbReference type="InterPro" id="IPR011042">
    <property type="entry name" value="6-blade_b-propeller_TolB-like"/>
</dbReference>
<comment type="caution">
    <text evidence="5">The sequence shown here is derived from an EMBL/GenBank/DDBJ whole genome shotgun (WGS) entry which is preliminary data.</text>
</comment>
<dbReference type="RefSeq" id="WP_185683805.1">
    <property type="nucleotide sequence ID" value="NZ_JACLAU010000019.1"/>
</dbReference>
<organism evidence="5 6">
    <name type="scientific">Novosphingobium aerophilum</name>
    <dbReference type="NCBI Taxonomy" id="2839843"/>
    <lineage>
        <taxon>Bacteria</taxon>
        <taxon>Pseudomonadati</taxon>
        <taxon>Pseudomonadota</taxon>
        <taxon>Alphaproteobacteria</taxon>
        <taxon>Sphingomonadales</taxon>
        <taxon>Sphingomonadaceae</taxon>
        <taxon>Novosphingobium</taxon>
    </lineage>
</organism>
<feature type="binding site" evidence="3">
    <location>
        <position position="148"/>
    </location>
    <ligand>
        <name>a divalent metal cation</name>
        <dbReference type="ChEBI" id="CHEBI:60240"/>
    </ligand>
</feature>
<feature type="binding site" evidence="3">
    <location>
        <position position="102"/>
    </location>
    <ligand>
        <name>substrate</name>
    </ligand>
</feature>
<keyword evidence="3" id="KW-0479">Metal-binding</keyword>
<dbReference type="InterPro" id="IPR005511">
    <property type="entry name" value="SMP-30"/>
</dbReference>
<evidence type="ECO:0000313" key="6">
    <source>
        <dbReference type="Proteomes" id="UP000520156"/>
    </source>
</evidence>
<keyword evidence="6" id="KW-1185">Reference proteome</keyword>
<dbReference type="EMBL" id="JACLAU010000019">
    <property type="protein sequence ID" value="MBC2652385.1"/>
    <property type="molecule type" value="Genomic_DNA"/>
</dbReference>
<comment type="cofactor">
    <cofactor evidence="3">
        <name>Zn(2+)</name>
        <dbReference type="ChEBI" id="CHEBI:29105"/>
    </cofactor>
    <text evidence="3">Binds 1 divalent metal cation per subunit.</text>
</comment>
<dbReference type="AlphaFoldDB" id="A0A7X1KCL4"/>
<dbReference type="Pfam" id="PF08450">
    <property type="entry name" value="SGL"/>
    <property type="match status" value="1"/>
</dbReference>
<proteinExistence type="inferred from homology"/>
<dbReference type="SUPFAM" id="SSF63829">
    <property type="entry name" value="Calcium-dependent phosphotriesterase"/>
    <property type="match status" value="1"/>
</dbReference>
<evidence type="ECO:0000313" key="5">
    <source>
        <dbReference type="EMBL" id="MBC2652385.1"/>
    </source>
</evidence>
<reference evidence="5 6" key="1">
    <citation type="submission" date="2020-08" db="EMBL/GenBank/DDBJ databases">
        <title>The genome sequence of Novosphingobium flavum 4Y4.</title>
        <authorList>
            <person name="Liu Y."/>
        </authorList>
    </citation>
    <scope>NUCLEOTIDE SEQUENCE [LARGE SCALE GENOMIC DNA]</scope>
    <source>
        <strain evidence="5 6">4Y4</strain>
    </source>
</reference>
<dbReference type="PANTHER" id="PTHR10907">
    <property type="entry name" value="REGUCALCIN"/>
    <property type="match status" value="1"/>
</dbReference>
<evidence type="ECO:0000256" key="1">
    <source>
        <dbReference type="ARBA" id="ARBA00008853"/>
    </source>
</evidence>
<protein>
    <submittedName>
        <fullName evidence="5">SMP-30/gluconolactonase/LRE family protein</fullName>
    </submittedName>
</protein>
<feature type="binding site" evidence="3">
    <location>
        <position position="17"/>
    </location>
    <ligand>
        <name>a divalent metal cation</name>
        <dbReference type="ChEBI" id="CHEBI:60240"/>
    </ligand>
</feature>
<dbReference type="GO" id="GO:0005509">
    <property type="term" value="F:calcium ion binding"/>
    <property type="evidence" value="ECO:0007669"/>
    <property type="project" value="TreeGrafter"/>
</dbReference>
<feature type="domain" description="SMP-30/Gluconolactonase/LRE-like region" evidence="4">
    <location>
        <begin position="15"/>
        <end position="256"/>
    </location>
</feature>
<dbReference type="GO" id="GO:0004341">
    <property type="term" value="F:gluconolactonase activity"/>
    <property type="evidence" value="ECO:0007669"/>
    <property type="project" value="TreeGrafter"/>
</dbReference>
<dbReference type="Gene3D" id="2.120.10.30">
    <property type="entry name" value="TolB, C-terminal domain"/>
    <property type="match status" value="1"/>
</dbReference>
<dbReference type="Proteomes" id="UP000520156">
    <property type="component" value="Unassembled WGS sequence"/>
</dbReference>
<evidence type="ECO:0000256" key="2">
    <source>
        <dbReference type="PIRSR" id="PIRSR605511-1"/>
    </source>
</evidence>
<dbReference type="InterPro" id="IPR013658">
    <property type="entry name" value="SGL"/>
</dbReference>
<evidence type="ECO:0000259" key="4">
    <source>
        <dbReference type="Pfam" id="PF08450"/>
    </source>
</evidence>
<evidence type="ECO:0000256" key="3">
    <source>
        <dbReference type="PIRSR" id="PIRSR605511-2"/>
    </source>
</evidence>
<accession>A0A7X1KCL4</accession>
<sequence length="284" mass="30988">MNDWTILPRLRRDILGEGITYNAQEGSLYWVDILGQRVNKYDLATNAYHEWGMPDLIGWIIPRAAGGFLAGLRSGFHRLELDGLARVSAVPSPVIPNGHRLNDASTDHLGRIWAGSMGMAEDGHSGALFRLDPDGQWQEVDAPYRIANGPAHSLDGRLLYHADSARGLVYQMSVHDDGSLGPRAVHITFPSEWGSPDGMTIDAEDGLWIAHWGAGCVSRFDPDGRRERVIRLPASQVTRPCFAGERFDRLFVTSASVGVDEPLAGAVFEVAPGVRGVPQKPFAG</sequence>
<name>A0A7X1KCL4_9SPHN</name>
<dbReference type="PANTHER" id="PTHR10907:SF47">
    <property type="entry name" value="REGUCALCIN"/>
    <property type="match status" value="1"/>
</dbReference>
<dbReference type="GO" id="GO:0019853">
    <property type="term" value="P:L-ascorbic acid biosynthetic process"/>
    <property type="evidence" value="ECO:0007669"/>
    <property type="project" value="TreeGrafter"/>
</dbReference>
<keyword evidence="3" id="KW-0862">Zinc</keyword>
<feature type="binding site" evidence="3">
    <location>
        <position position="197"/>
    </location>
    <ligand>
        <name>a divalent metal cation</name>
        <dbReference type="ChEBI" id="CHEBI:60240"/>
    </ligand>
</feature>
<feature type="active site" description="Proton donor/acceptor" evidence="2">
    <location>
        <position position="197"/>
    </location>
</feature>
<dbReference type="PRINTS" id="PR01790">
    <property type="entry name" value="SMP30FAMILY"/>
</dbReference>
<gene>
    <name evidence="5" type="ORF">H7F49_11790</name>
</gene>